<organism evidence="3 4">
    <name type="scientific">Candidatus Entotheonella gemina</name>
    <dbReference type="NCBI Taxonomy" id="1429439"/>
    <lineage>
        <taxon>Bacteria</taxon>
        <taxon>Pseudomonadati</taxon>
        <taxon>Nitrospinota/Tectimicrobiota group</taxon>
        <taxon>Candidatus Tectimicrobiota</taxon>
        <taxon>Candidatus Entotheonellia</taxon>
        <taxon>Candidatus Entotheonellales</taxon>
        <taxon>Candidatus Entotheonellaceae</taxon>
        <taxon>Candidatus Entotheonella</taxon>
    </lineage>
</organism>
<proteinExistence type="predicted"/>
<dbReference type="PANTHER" id="PTHR43540:SF9">
    <property type="entry name" value="FAMILY HYDROLASE, PUTATIVE (AFU_ORTHOLOGUE AFUA_2G08700)-RELATED"/>
    <property type="match status" value="1"/>
</dbReference>
<dbReference type="InterPro" id="IPR050272">
    <property type="entry name" value="Isochorismatase-like_hydrls"/>
</dbReference>
<dbReference type="SUPFAM" id="SSF52499">
    <property type="entry name" value="Isochorismatase-like hydrolases"/>
    <property type="match status" value="1"/>
</dbReference>
<dbReference type="HOGENOM" id="CLU_1819802_0_0_7"/>
<dbReference type="Gene3D" id="3.40.50.850">
    <property type="entry name" value="Isochorismatase-like"/>
    <property type="match status" value="1"/>
</dbReference>
<protein>
    <recommendedName>
        <fullName evidence="2">Isochorismatase-like domain-containing protein</fullName>
    </recommendedName>
</protein>
<dbReference type="InterPro" id="IPR036380">
    <property type="entry name" value="Isochorismatase-like_sf"/>
</dbReference>
<keyword evidence="4" id="KW-1185">Reference proteome</keyword>
<feature type="domain" description="Isochorismatase-like" evidence="2">
    <location>
        <begin position="6"/>
        <end position="119"/>
    </location>
</feature>
<dbReference type="PANTHER" id="PTHR43540">
    <property type="entry name" value="PEROXYUREIDOACRYLATE/UREIDOACRYLATE AMIDOHYDROLASE-RELATED"/>
    <property type="match status" value="1"/>
</dbReference>
<evidence type="ECO:0000313" key="4">
    <source>
        <dbReference type="Proteomes" id="UP000019140"/>
    </source>
</evidence>
<gene>
    <name evidence="3" type="ORF">ETSY2_21345</name>
</gene>
<evidence type="ECO:0000256" key="1">
    <source>
        <dbReference type="ARBA" id="ARBA00022801"/>
    </source>
</evidence>
<dbReference type="GO" id="GO:0016787">
    <property type="term" value="F:hydrolase activity"/>
    <property type="evidence" value="ECO:0007669"/>
    <property type="project" value="UniProtKB-KW"/>
</dbReference>
<evidence type="ECO:0000259" key="2">
    <source>
        <dbReference type="Pfam" id="PF00857"/>
    </source>
</evidence>
<accession>W4M6Z7</accession>
<sequence length="141" mass="15458">LETGIGDEGPMGRVLIRGQPGHEIIPELSPTDNEPVIDKPGKGAFYETDLHLILQNRHIRTLIVCGVTTEVCVHTTVREANDRGYECLVLADCVGSYFPEFQHVALEMIVAQGGIFGWVSDSKSAISALLNQQEQRLSSQL</sequence>
<dbReference type="Proteomes" id="UP000019140">
    <property type="component" value="Unassembled WGS sequence"/>
</dbReference>
<evidence type="ECO:0000313" key="3">
    <source>
        <dbReference type="EMBL" id="ETX05706.1"/>
    </source>
</evidence>
<dbReference type="CDD" id="cd00431">
    <property type="entry name" value="cysteine_hydrolases"/>
    <property type="match status" value="1"/>
</dbReference>
<dbReference type="Pfam" id="PF00857">
    <property type="entry name" value="Isochorismatase"/>
    <property type="match status" value="1"/>
</dbReference>
<comment type="caution">
    <text evidence="3">The sequence shown here is derived from an EMBL/GenBank/DDBJ whole genome shotgun (WGS) entry which is preliminary data.</text>
</comment>
<name>W4M6Z7_9BACT</name>
<dbReference type="PATRIC" id="fig|1429439.4.peg.3625"/>
<reference evidence="3 4" key="1">
    <citation type="journal article" date="2014" name="Nature">
        <title>An environmental bacterial taxon with a large and distinct metabolic repertoire.</title>
        <authorList>
            <person name="Wilson M.C."/>
            <person name="Mori T."/>
            <person name="Ruckert C."/>
            <person name="Uria A.R."/>
            <person name="Helf M.J."/>
            <person name="Takada K."/>
            <person name="Gernert C."/>
            <person name="Steffens U.A."/>
            <person name="Heycke N."/>
            <person name="Schmitt S."/>
            <person name="Rinke C."/>
            <person name="Helfrich E.J."/>
            <person name="Brachmann A.O."/>
            <person name="Gurgui C."/>
            <person name="Wakimoto T."/>
            <person name="Kracht M."/>
            <person name="Crusemann M."/>
            <person name="Hentschel U."/>
            <person name="Abe I."/>
            <person name="Matsunaga S."/>
            <person name="Kalinowski J."/>
            <person name="Takeyama H."/>
            <person name="Piel J."/>
        </authorList>
    </citation>
    <scope>NUCLEOTIDE SEQUENCE [LARGE SCALE GENOMIC DNA]</scope>
    <source>
        <strain evidence="4">TSY2</strain>
    </source>
</reference>
<dbReference type="AlphaFoldDB" id="W4M6Z7"/>
<dbReference type="EMBL" id="AZHX01000886">
    <property type="protein sequence ID" value="ETX05706.1"/>
    <property type="molecule type" value="Genomic_DNA"/>
</dbReference>
<dbReference type="InterPro" id="IPR000868">
    <property type="entry name" value="Isochorismatase-like_dom"/>
</dbReference>
<keyword evidence="1" id="KW-0378">Hydrolase</keyword>
<feature type="non-terminal residue" evidence="3">
    <location>
        <position position="1"/>
    </location>
</feature>